<protein>
    <submittedName>
        <fullName evidence="1">Uncharacterized protein</fullName>
    </submittedName>
</protein>
<name>K1XBW0_MARBU</name>
<dbReference type="AlphaFoldDB" id="K1XBW0"/>
<dbReference type="GeneID" id="18759925"/>
<proteinExistence type="predicted"/>
<keyword evidence="2" id="KW-1185">Reference proteome</keyword>
<reference evidence="1 2" key="1">
    <citation type="journal article" date="2012" name="BMC Genomics">
        <title>Sequencing the genome of Marssonina brunnea reveals fungus-poplar co-evolution.</title>
        <authorList>
            <person name="Zhu S."/>
            <person name="Cao Y.-Z."/>
            <person name="Jiang C."/>
            <person name="Tan B.-Y."/>
            <person name="Wang Z."/>
            <person name="Feng S."/>
            <person name="Zhang L."/>
            <person name="Su X.-H."/>
            <person name="Brejova B."/>
            <person name="Vinar T."/>
            <person name="Xu M."/>
            <person name="Wang M.-X."/>
            <person name="Zhang S.-G."/>
            <person name="Huang M.-R."/>
            <person name="Wu R."/>
            <person name="Zhou Y."/>
        </authorList>
    </citation>
    <scope>NUCLEOTIDE SEQUENCE [LARGE SCALE GENOMIC DNA]</scope>
    <source>
        <strain evidence="1 2">MB_m1</strain>
    </source>
</reference>
<evidence type="ECO:0000313" key="2">
    <source>
        <dbReference type="Proteomes" id="UP000006753"/>
    </source>
</evidence>
<sequence length="151" mass="15809">MIVSYACALAIAITHPTLFRYIDGKEADGPTQINPQGYVTTTSNVLANAFGFAMRASLAGTLSLFRNAVSAMDGSFTQIITTSTGSVTLEKAAAGGCLGGNESMPKELKDLVIKFGEFIGRDEPGVIKRAGFGVEGEIKDLEKGTNNGVAR</sequence>
<dbReference type="HOGENOM" id="CLU_1731882_0_0_1"/>
<dbReference type="OrthoDB" id="5322539at2759"/>
<gene>
    <name evidence="1" type="ORF">MBM_03990</name>
</gene>
<dbReference type="InParanoid" id="K1XBW0"/>
<organism evidence="1 2">
    <name type="scientific">Marssonina brunnea f. sp. multigermtubi (strain MB_m1)</name>
    <name type="common">Marssonina leaf spot fungus</name>
    <dbReference type="NCBI Taxonomy" id="1072389"/>
    <lineage>
        <taxon>Eukaryota</taxon>
        <taxon>Fungi</taxon>
        <taxon>Dikarya</taxon>
        <taxon>Ascomycota</taxon>
        <taxon>Pezizomycotina</taxon>
        <taxon>Leotiomycetes</taxon>
        <taxon>Helotiales</taxon>
        <taxon>Drepanopezizaceae</taxon>
        <taxon>Drepanopeziza</taxon>
    </lineage>
</organism>
<dbReference type="KEGG" id="mbe:MBM_03990"/>
<dbReference type="Proteomes" id="UP000006753">
    <property type="component" value="Unassembled WGS sequence"/>
</dbReference>
<evidence type="ECO:0000313" key="1">
    <source>
        <dbReference type="EMBL" id="EKD18218.1"/>
    </source>
</evidence>
<accession>K1XBW0</accession>
<dbReference type="EMBL" id="JH921434">
    <property type="protein sequence ID" value="EKD18218.1"/>
    <property type="molecule type" value="Genomic_DNA"/>
</dbReference>